<dbReference type="AlphaFoldDB" id="A0A387K264"/>
<protein>
    <submittedName>
        <fullName evidence="3">Uncharacterized protein</fullName>
    </submittedName>
</protein>
<evidence type="ECO:0000313" key="2">
    <source>
        <dbReference type="EMBL" id="BBF83110.1"/>
    </source>
</evidence>
<dbReference type="RefSeq" id="WP_032635052.1">
    <property type="nucleotide sequence ID" value="NZ_AP018832.1"/>
</dbReference>
<accession>A0A387K264</accession>
<evidence type="ECO:0000313" key="3">
    <source>
        <dbReference type="EMBL" id="BBF83387.1"/>
    </source>
</evidence>
<proteinExistence type="predicted"/>
<organism evidence="3">
    <name type="scientific">Enterobacter hormaechei subsp. xiangfangensis</name>
    <dbReference type="NCBI Taxonomy" id="1296536"/>
    <lineage>
        <taxon>Bacteria</taxon>
        <taxon>Pseudomonadati</taxon>
        <taxon>Pseudomonadota</taxon>
        <taxon>Gammaproteobacteria</taxon>
        <taxon>Enterobacterales</taxon>
        <taxon>Enterobacteriaceae</taxon>
        <taxon>Enterobacter</taxon>
        <taxon>Enterobacter cloacae complex</taxon>
    </lineage>
</organism>
<name>A0A387K264_9ENTR</name>
<dbReference type="EMBL" id="AP018835">
    <property type="protein sequence ID" value="BBF83387.1"/>
    <property type="molecule type" value="Genomic_DNA"/>
</dbReference>
<dbReference type="EMBL" id="AP018832">
    <property type="protein sequence ID" value="BBF83110.1"/>
    <property type="molecule type" value="Genomic_DNA"/>
</dbReference>
<geneLocation type="plasmid" evidence="2">
    <name>pM308-NDM1</name>
</geneLocation>
<reference evidence="3" key="1">
    <citation type="journal article" date="2019" name="Antimicrob. Agents Chemother.">
        <title>Spreading Patterns of NDM-Producing Enterobacteriaceae in Clinical and Environmental Settings in Yangon, Myanmar.</title>
        <authorList>
            <person name="Sugawara Y."/>
            <person name="Akeda Y."/>
            <person name="Hagiya H."/>
            <person name="Sakamoto N."/>
            <person name="Takeuchi D."/>
            <person name="Shanmugakani R.K."/>
            <person name="Motooka D."/>
            <person name="Nishi I."/>
            <person name="Zin K.N."/>
            <person name="Aye M.M."/>
            <person name="Myint T."/>
            <person name="Tomono K."/>
            <person name="Hamada S."/>
        </authorList>
    </citation>
    <scope>NUCLEOTIDE SEQUENCE</scope>
    <source>
        <strain evidence="2">M308</strain>
        <strain evidence="3">M324</strain>
        <plasmid evidence="2">pM308-NDM1</plasmid>
        <plasmid evidence="3">pM324-NDM1</plasmid>
    </source>
</reference>
<keyword evidence="1" id="KW-0175">Coiled coil</keyword>
<sequence>MSRRANPYGQELNIARSQCKRLKTMINKLTDMSVEWDGLSGGLECDFNMLAEEVEKQLDVLDAQIADWAEGYGDGREVG</sequence>
<keyword evidence="3" id="KW-0614">Plasmid</keyword>
<evidence type="ECO:0000256" key="1">
    <source>
        <dbReference type="SAM" id="Coils"/>
    </source>
</evidence>
<geneLocation type="plasmid" evidence="3">
    <name>pM324-NDM1</name>
</geneLocation>
<feature type="coiled-coil region" evidence="1">
    <location>
        <begin position="12"/>
        <end position="71"/>
    </location>
</feature>